<comment type="caution">
    <text evidence="1">The sequence shown here is derived from an EMBL/GenBank/DDBJ whole genome shotgun (WGS) entry which is preliminary data.</text>
</comment>
<accession>A0A7C4LR67</accession>
<dbReference type="Pfam" id="PF20475">
    <property type="entry name" value="DUF6717"/>
    <property type="match status" value="1"/>
</dbReference>
<protein>
    <submittedName>
        <fullName evidence="1">Uncharacterized protein</fullName>
    </submittedName>
</protein>
<name>A0A7C4LR67_9PLAN</name>
<gene>
    <name evidence="1" type="ORF">ENS64_11205</name>
</gene>
<proteinExistence type="predicted"/>
<dbReference type="InterPro" id="IPR046562">
    <property type="entry name" value="DUF6717"/>
</dbReference>
<sequence>MSNYLHVIRPYWLHGTWVFDDPAVGLVQEPFVSGVPEMIDHLVQDIPDARQGFRLLFSSAPFPGCQRKLTWVREEMGGNWYRTDEPPMEGWLCPALFRYFETAPAELYVKAEALRR</sequence>
<reference evidence="1" key="1">
    <citation type="journal article" date="2020" name="mSystems">
        <title>Genome- and Community-Level Interaction Insights into Carbon Utilization and Element Cycling Functions of Hydrothermarchaeota in Hydrothermal Sediment.</title>
        <authorList>
            <person name="Zhou Z."/>
            <person name="Liu Y."/>
            <person name="Xu W."/>
            <person name="Pan J."/>
            <person name="Luo Z.H."/>
            <person name="Li M."/>
        </authorList>
    </citation>
    <scope>NUCLEOTIDE SEQUENCE [LARGE SCALE GENOMIC DNA]</scope>
    <source>
        <strain evidence="1">SpSt-508</strain>
    </source>
</reference>
<dbReference type="AlphaFoldDB" id="A0A7C4LR67"/>
<dbReference type="EMBL" id="DSVQ01000015">
    <property type="protein sequence ID" value="HGT39811.1"/>
    <property type="molecule type" value="Genomic_DNA"/>
</dbReference>
<organism evidence="1">
    <name type="scientific">Schlesneria paludicola</name>
    <dbReference type="NCBI Taxonomy" id="360056"/>
    <lineage>
        <taxon>Bacteria</taxon>
        <taxon>Pseudomonadati</taxon>
        <taxon>Planctomycetota</taxon>
        <taxon>Planctomycetia</taxon>
        <taxon>Planctomycetales</taxon>
        <taxon>Planctomycetaceae</taxon>
        <taxon>Schlesneria</taxon>
    </lineage>
</organism>
<evidence type="ECO:0000313" key="1">
    <source>
        <dbReference type="EMBL" id="HGT39811.1"/>
    </source>
</evidence>